<dbReference type="InterPro" id="IPR030678">
    <property type="entry name" value="Peptide/Ni-bd"/>
</dbReference>
<dbReference type="PANTHER" id="PTHR30290:SF10">
    <property type="entry name" value="PERIPLASMIC OLIGOPEPTIDE-BINDING PROTEIN-RELATED"/>
    <property type="match status" value="1"/>
</dbReference>
<feature type="signal peptide" evidence="5">
    <location>
        <begin position="1"/>
        <end position="29"/>
    </location>
</feature>
<feature type="domain" description="Solute-binding protein family 5" evidence="6">
    <location>
        <begin position="74"/>
        <end position="452"/>
    </location>
</feature>
<organism evidence="7 8">
    <name type="scientific">Chelativorans salis</name>
    <dbReference type="NCBI Taxonomy" id="2978478"/>
    <lineage>
        <taxon>Bacteria</taxon>
        <taxon>Pseudomonadati</taxon>
        <taxon>Pseudomonadota</taxon>
        <taxon>Alphaproteobacteria</taxon>
        <taxon>Hyphomicrobiales</taxon>
        <taxon>Phyllobacteriaceae</taxon>
        <taxon>Chelativorans</taxon>
    </lineage>
</organism>
<feature type="chain" id="PRO_5045956809" evidence="5">
    <location>
        <begin position="30"/>
        <end position="534"/>
    </location>
</feature>
<dbReference type="EMBL" id="JAOCZP010000001">
    <property type="protein sequence ID" value="MCT7374441.1"/>
    <property type="molecule type" value="Genomic_DNA"/>
</dbReference>
<dbReference type="RefSeq" id="WP_260900839.1">
    <property type="nucleotide sequence ID" value="NZ_JAOCZP010000001.1"/>
</dbReference>
<comment type="caution">
    <text evidence="7">The sequence shown here is derived from an EMBL/GenBank/DDBJ whole genome shotgun (WGS) entry which is preliminary data.</text>
</comment>
<protein>
    <submittedName>
        <fullName evidence="7">Peptide ABC transporter substrate-binding protein</fullName>
    </submittedName>
</protein>
<comment type="subcellular location">
    <subcellularLocation>
        <location evidence="1">Periplasm</location>
    </subcellularLocation>
</comment>
<name>A0ABT2LIQ0_9HYPH</name>
<dbReference type="PANTHER" id="PTHR30290">
    <property type="entry name" value="PERIPLASMIC BINDING COMPONENT OF ABC TRANSPORTER"/>
    <property type="match status" value="1"/>
</dbReference>
<dbReference type="CDD" id="cd08504">
    <property type="entry name" value="PBP2_OppA"/>
    <property type="match status" value="1"/>
</dbReference>
<dbReference type="SUPFAM" id="SSF53850">
    <property type="entry name" value="Periplasmic binding protein-like II"/>
    <property type="match status" value="1"/>
</dbReference>
<evidence type="ECO:0000313" key="7">
    <source>
        <dbReference type="EMBL" id="MCT7374441.1"/>
    </source>
</evidence>
<comment type="similarity">
    <text evidence="2">Belongs to the bacterial solute-binding protein 5 family.</text>
</comment>
<reference evidence="7 8" key="1">
    <citation type="submission" date="2022-09" db="EMBL/GenBank/DDBJ databases">
        <title>Chelativorans salina sp. nov., a novel slightly halophilic bacterium isolated from a saline lake sediment enrichment.</title>
        <authorList>
            <person name="Gao L."/>
            <person name="Fang B.-Z."/>
            <person name="Li W.-J."/>
        </authorList>
    </citation>
    <scope>NUCLEOTIDE SEQUENCE [LARGE SCALE GENOMIC DNA]</scope>
    <source>
        <strain evidence="7 8">EGI FJ00035</strain>
    </source>
</reference>
<dbReference type="Gene3D" id="3.10.105.10">
    <property type="entry name" value="Dipeptide-binding Protein, Domain 3"/>
    <property type="match status" value="1"/>
</dbReference>
<proteinExistence type="inferred from homology"/>
<evidence type="ECO:0000256" key="5">
    <source>
        <dbReference type="SAM" id="SignalP"/>
    </source>
</evidence>
<evidence type="ECO:0000256" key="2">
    <source>
        <dbReference type="ARBA" id="ARBA00005695"/>
    </source>
</evidence>
<gene>
    <name evidence="7" type="ORF">N5A92_05270</name>
</gene>
<keyword evidence="3" id="KW-0813">Transport</keyword>
<dbReference type="InterPro" id="IPR039424">
    <property type="entry name" value="SBP_5"/>
</dbReference>
<keyword evidence="4 5" id="KW-0732">Signal</keyword>
<dbReference type="Proteomes" id="UP001320831">
    <property type="component" value="Unassembled WGS sequence"/>
</dbReference>
<dbReference type="Gene3D" id="3.90.76.10">
    <property type="entry name" value="Dipeptide-binding Protein, Domain 1"/>
    <property type="match status" value="1"/>
</dbReference>
<sequence>MLKLAVIRPLLAGALAAAGVAAGANMALAETTYVRGNDGDPETLDQHKTSTVVEAHLLRDLYEGLVVYDNKANVIPGVAESWDVSDDGLTYTFKLREDANWSNGEPVTAEDFIFSLQRIMTPETAAKYANILYPIKNAEKINKGEAEPETLGARAVDDKTLEITLEQQTPYFIELLTHQTGLPVNKAAVEEHGTDFVKPENIVTNGAYTLVSFTPGDKIVMEKNAEFHDAENVSIDRIEWLPIEDRASCVRRFEAGEVHSCSDLPTEQLASLKERLGEQVRIAPYLGTYYFAFNTEKEPLDDVRVRQALSMVVDREFLADEIWAGAMLPAYSLVPPGIGNYEGGGATVDWADMSPLDREDRAIELMKEAGVGPDNPITLEISYNSSENHKNTSTAIADMWKPLGVNVTYRVQDLSAHYAMLRDTSDYQVARAGWIGDFSDPQNFLFLVESDNTGFNYAKYKNPEYDALMEQAAAEGDLEKRAEILRQAEAMFLEDQPFMPLLFYSSLSLVSPKLEGWEDNIQNVHGTRWMSLSE</sequence>
<dbReference type="InterPro" id="IPR000914">
    <property type="entry name" value="SBP_5_dom"/>
</dbReference>
<evidence type="ECO:0000256" key="4">
    <source>
        <dbReference type="ARBA" id="ARBA00022729"/>
    </source>
</evidence>
<evidence type="ECO:0000259" key="6">
    <source>
        <dbReference type="Pfam" id="PF00496"/>
    </source>
</evidence>
<keyword evidence="8" id="KW-1185">Reference proteome</keyword>
<dbReference type="Gene3D" id="3.40.190.10">
    <property type="entry name" value="Periplasmic binding protein-like II"/>
    <property type="match status" value="1"/>
</dbReference>
<dbReference type="InterPro" id="IPR023765">
    <property type="entry name" value="SBP_5_CS"/>
</dbReference>
<accession>A0ABT2LIQ0</accession>
<dbReference type="PROSITE" id="PS01040">
    <property type="entry name" value="SBP_BACTERIAL_5"/>
    <property type="match status" value="1"/>
</dbReference>
<evidence type="ECO:0000313" key="8">
    <source>
        <dbReference type="Proteomes" id="UP001320831"/>
    </source>
</evidence>
<dbReference type="Pfam" id="PF00496">
    <property type="entry name" value="SBP_bac_5"/>
    <property type="match status" value="1"/>
</dbReference>
<evidence type="ECO:0000256" key="1">
    <source>
        <dbReference type="ARBA" id="ARBA00004418"/>
    </source>
</evidence>
<dbReference type="PIRSF" id="PIRSF002741">
    <property type="entry name" value="MppA"/>
    <property type="match status" value="1"/>
</dbReference>
<evidence type="ECO:0000256" key="3">
    <source>
        <dbReference type="ARBA" id="ARBA00022448"/>
    </source>
</evidence>